<evidence type="ECO:0000256" key="4">
    <source>
        <dbReference type="ARBA" id="ARBA00023136"/>
    </source>
</evidence>
<evidence type="ECO:0000313" key="7">
    <source>
        <dbReference type="Proteomes" id="UP000269396"/>
    </source>
</evidence>
<evidence type="ECO:0000256" key="5">
    <source>
        <dbReference type="SAM" id="Phobius"/>
    </source>
</evidence>
<evidence type="ECO:0000256" key="3">
    <source>
        <dbReference type="ARBA" id="ARBA00022989"/>
    </source>
</evidence>
<evidence type="ECO:0000313" key="6">
    <source>
        <dbReference type="EMBL" id="VDO87260.1"/>
    </source>
</evidence>
<keyword evidence="4 5" id="KW-0472">Membrane</keyword>
<feature type="transmembrane region" description="Helical" evidence="5">
    <location>
        <begin position="137"/>
        <end position="163"/>
    </location>
</feature>
<feature type="transmembrane region" description="Helical" evidence="5">
    <location>
        <begin position="76"/>
        <end position="98"/>
    </location>
</feature>
<dbReference type="AlphaFoldDB" id="A0A3P7YGY5"/>
<dbReference type="SUPFAM" id="SSF103473">
    <property type="entry name" value="MFS general substrate transporter"/>
    <property type="match status" value="1"/>
</dbReference>
<feature type="transmembrane region" description="Helical" evidence="5">
    <location>
        <begin position="50"/>
        <end position="70"/>
    </location>
</feature>
<feature type="transmembrane region" description="Helical" evidence="5">
    <location>
        <begin position="110"/>
        <end position="131"/>
    </location>
</feature>
<dbReference type="PANTHER" id="PTHR43184:SF12">
    <property type="entry name" value="SUGAR PHOSPHATE EXCHANGER 3"/>
    <property type="match status" value="1"/>
</dbReference>
<feature type="transmembrane region" description="Helical" evidence="5">
    <location>
        <begin position="20"/>
        <end position="38"/>
    </location>
</feature>
<organism evidence="6 7">
    <name type="scientific">Schistosoma mattheei</name>
    <dbReference type="NCBI Taxonomy" id="31246"/>
    <lineage>
        <taxon>Eukaryota</taxon>
        <taxon>Metazoa</taxon>
        <taxon>Spiralia</taxon>
        <taxon>Lophotrochozoa</taxon>
        <taxon>Platyhelminthes</taxon>
        <taxon>Trematoda</taxon>
        <taxon>Digenea</taxon>
        <taxon>Strigeidida</taxon>
        <taxon>Schistosomatoidea</taxon>
        <taxon>Schistosomatidae</taxon>
        <taxon>Schistosoma</taxon>
    </lineage>
</organism>
<accession>A0A3P7YGY5</accession>
<evidence type="ECO:0000256" key="1">
    <source>
        <dbReference type="ARBA" id="ARBA00004141"/>
    </source>
</evidence>
<gene>
    <name evidence="6" type="ORF">SMTD_LOCUS2464</name>
</gene>
<proteinExistence type="predicted"/>
<name>A0A3P7YGY5_9TREM</name>
<keyword evidence="2 5" id="KW-0812">Transmembrane</keyword>
<keyword evidence="3 5" id="KW-1133">Transmembrane helix</keyword>
<dbReference type="GO" id="GO:0016020">
    <property type="term" value="C:membrane"/>
    <property type="evidence" value="ECO:0007669"/>
    <property type="project" value="UniProtKB-SubCell"/>
</dbReference>
<sequence>MSCITTTYFLVKYSPCFFKFHSLIIVFIILLVISVEDLQSSTYSFLSKIIFVVLYFILFSTTSFFSLYLFQGVIEYSLTLFFSKLVSYTFLFWLPMYIREVGGFDPSSSADLSAVFDLGGILGGIIAGYVSDSTGSSAITCVVMIALSIPTVRNLFISIYLGLLPLVEERWSPTRILRPTLRNMFLGLPFFFCPSGFHVTACVVNFIS</sequence>
<dbReference type="InterPro" id="IPR036259">
    <property type="entry name" value="MFS_trans_sf"/>
</dbReference>
<dbReference type="PANTHER" id="PTHR43184">
    <property type="entry name" value="MAJOR FACILITATOR SUPERFAMILY TRANSPORTER 16, ISOFORM B"/>
    <property type="match status" value="1"/>
</dbReference>
<dbReference type="Gene3D" id="1.20.1250.20">
    <property type="entry name" value="MFS general substrate transporter like domains"/>
    <property type="match status" value="1"/>
</dbReference>
<protein>
    <submittedName>
        <fullName evidence="6">Uncharacterized protein</fullName>
    </submittedName>
</protein>
<dbReference type="Proteomes" id="UP000269396">
    <property type="component" value="Unassembled WGS sequence"/>
</dbReference>
<evidence type="ECO:0000256" key="2">
    <source>
        <dbReference type="ARBA" id="ARBA00022692"/>
    </source>
</evidence>
<feature type="transmembrane region" description="Helical" evidence="5">
    <location>
        <begin position="184"/>
        <end position="207"/>
    </location>
</feature>
<keyword evidence="7" id="KW-1185">Reference proteome</keyword>
<reference evidence="6 7" key="1">
    <citation type="submission" date="2018-11" db="EMBL/GenBank/DDBJ databases">
        <authorList>
            <consortium name="Pathogen Informatics"/>
        </authorList>
    </citation>
    <scope>NUCLEOTIDE SEQUENCE [LARGE SCALE GENOMIC DNA]</scope>
    <source>
        <strain>Denwood</strain>
        <strain evidence="7">Zambia</strain>
    </source>
</reference>
<dbReference type="EMBL" id="UZAL01003445">
    <property type="protein sequence ID" value="VDO87260.1"/>
    <property type="molecule type" value="Genomic_DNA"/>
</dbReference>
<comment type="subcellular location">
    <subcellularLocation>
        <location evidence="1">Membrane</location>
        <topology evidence="1">Multi-pass membrane protein</topology>
    </subcellularLocation>
</comment>